<feature type="signal peptide" evidence="1">
    <location>
        <begin position="1"/>
        <end position="18"/>
    </location>
</feature>
<gene>
    <name evidence="2" type="ORF">SLS59_002112</name>
</gene>
<protein>
    <recommendedName>
        <fullName evidence="4">Apple domain-containing protein</fullName>
    </recommendedName>
</protein>
<name>A0ABR3RWV2_9PLEO</name>
<reference evidence="2 3" key="1">
    <citation type="submission" date="2024-02" db="EMBL/GenBank/DDBJ databases">
        <title>De novo assembly and annotation of 12 fungi associated with fruit tree decline syndrome in Ontario, Canada.</title>
        <authorList>
            <person name="Sulman M."/>
            <person name="Ellouze W."/>
            <person name="Ilyukhin E."/>
        </authorList>
    </citation>
    <scope>NUCLEOTIDE SEQUENCE [LARGE SCALE GENOMIC DNA]</scope>
    <source>
        <strain evidence="2 3">M97-236</strain>
    </source>
</reference>
<proteinExistence type="predicted"/>
<organism evidence="2 3">
    <name type="scientific">Nothophoma quercina</name>
    <dbReference type="NCBI Taxonomy" id="749835"/>
    <lineage>
        <taxon>Eukaryota</taxon>
        <taxon>Fungi</taxon>
        <taxon>Dikarya</taxon>
        <taxon>Ascomycota</taxon>
        <taxon>Pezizomycotina</taxon>
        <taxon>Dothideomycetes</taxon>
        <taxon>Pleosporomycetidae</taxon>
        <taxon>Pleosporales</taxon>
        <taxon>Pleosporineae</taxon>
        <taxon>Didymellaceae</taxon>
        <taxon>Nothophoma</taxon>
    </lineage>
</organism>
<evidence type="ECO:0000313" key="3">
    <source>
        <dbReference type="Proteomes" id="UP001521222"/>
    </source>
</evidence>
<feature type="chain" id="PRO_5046577500" description="Apple domain-containing protein" evidence="1">
    <location>
        <begin position="19"/>
        <end position="449"/>
    </location>
</feature>
<dbReference type="Proteomes" id="UP001521222">
    <property type="component" value="Unassembled WGS sequence"/>
</dbReference>
<accession>A0ABR3RWV2</accession>
<dbReference type="EMBL" id="JAKIXB020000005">
    <property type="protein sequence ID" value="KAL1608920.1"/>
    <property type="molecule type" value="Genomic_DNA"/>
</dbReference>
<keyword evidence="1" id="KW-0732">Signal</keyword>
<comment type="caution">
    <text evidence="2">The sequence shown here is derived from an EMBL/GenBank/DDBJ whole genome shotgun (WGS) entry which is preliminary data.</text>
</comment>
<sequence length="449" mass="46566">MFVQFFIAVLAAAATAQSQSTEFPAPTGANIETSYVFSFTTNSLTITSTTQETTTITPSATTFTDVVNVTSTVLSTISIVPAATTIAAPAGFFALRNPGIAAPTATAAATVFGRHRRAQVNSRAEHLQMAKRLPETPAGNTGGFIVLPNGQGQSLNRVYPVGVTCRVSINVNSTEINIVTSLPKTEVLVPATATAVSTSTVSVTQVVTEVQATPTEYAACQPNNVVSNIRGFNNQVIYFDRVVFQPDEGFPIANSLVVNTTSAVNCCIACQKQPFCAGSFFAPSIQSCHLQLTEAAPIAGGDGSAGPNATIPPYPYPSSNTSLPYPTASGAPFPAGNDTVILPTGTGLLPFPINVTFPTDAVLARRQMNILPISAPAAPMTTAGLGSGTCSAGSLSLYLGKIYGQSSFPADLAISFSNGPCGRLGIQFDEAQPVPAAELVSRRWVGIDM</sequence>
<evidence type="ECO:0000256" key="1">
    <source>
        <dbReference type="SAM" id="SignalP"/>
    </source>
</evidence>
<evidence type="ECO:0008006" key="4">
    <source>
        <dbReference type="Google" id="ProtNLM"/>
    </source>
</evidence>
<evidence type="ECO:0000313" key="2">
    <source>
        <dbReference type="EMBL" id="KAL1608920.1"/>
    </source>
</evidence>
<keyword evidence="3" id="KW-1185">Reference proteome</keyword>